<dbReference type="InterPro" id="IPR046824">
    <property type="entry name" value="Mss51-like_C"/>
</dbReference>
<dbReference type="Pfam" id="PF13824">
    <property type="entry name" value="zf-Mss51"/>
    <property type="match status" value="1"/>
</dbReference>
<keyword evidence="3" id="KW-0479">Metal-binding</keyword>
<keyword evidence="3" id="KW-0863">Zinc-finger</keyword>
<accession>A0A5J5EQN8</accession>
<dbReference type="InterPro" id="IPR032717">
    <property type="entry name" value="Mss51_Znf"/>
</dbReference>
<dbReference type="PANTHER" id="PTHR28069:SF1">
    <property type="entry name" value="PROTEIN MSS51, MITOCHONDRIAL"/>
    <property type="match status" value="1"/>
</dbReference>
<comment type="caution">
    <text evidence="3">The sequence shown here is derived from an EMBL/GenBank/DDBJ whole genome shotgun (WGS) entry which is preliminary data.</text>
</comment>
<keyword evidence="3" id="KW-0862">Zinc</keyword>
<dbReference type="GO" id="GO:0033617">
    <property type="term" value="P:mitochondrial respiratory chain complex IV assembly"/>
    <property type="evidence" value="ECO:0007669"/>
    <property type="project" value="TreeGrafter"/>
</dbReference>
<dbReference type="InParanoid" id="A0A5J5EQN8"/>
<sequence length="477" mass="54823">MASLQATSKRCITQLLRPRRQWPAAALARSQHTHSRKPPTHVDIEVAKAAAATAPQKPVHIPREIGPGVLEGEAPRVLLRPNNLFHAWDKSPSSQIRERASRIKHHAYCPHPEHKNSPRHIKFTCPDCGIPTYCSEEHWADDYENHLLICDALRESNEDEHDLRSGRFFPEFEYPGEQIEEQLINMTNWDTYLYTRGANAIDEDRQMRQVTKLLTYPITLASVVHELSPYDLRHRLTTEGLRSMAALRYNLHPPASGSGQDVKSVRINPPPVRLFILGARAESSLPRDVWYQLAYLFPRATFHLIFIGPESMKGREAEYPLPERTPDNPFGAVLERPSYRMKISTFVEYFHTLHEAHAFAPYDPYFDCFMLFHPGLGHPGSAAEWEYTLPILLDTKSPIICTGYTETDLKRDVDWVHNKCKGEFDVLLEPEENRFKSLRWDINDADPTDLSQSNWGLWAFRGKRYEATVPPPHTINP</sequence>
<keyword evidence="4" id="KW-1185">Reference proteome</keyword>
<evidence type="ECO:0000259" key="2">
    <source>
        <dbReference type="Pfam" id="PF20179"/>
    </source>
</evidence>
<organism evidence="3 4">
    <name type="scientific">Sphaerosporella brunnea</name>
    <dbReference type="NCBI Taxonomy" id="1250544"/>
    <lineage>
        <taxon>Eukaryota</taxon>
        <taxon>Fungi</taxon>
        <taxon>Dikarya</taxon>
        <taxon>Ascomycota</taxon>
        <taxon>Pezizomycotina</taxon>
        <taxon>Pezizomycetes</taxon>
        <taxon>Pezizales</taxon>
        <taxon>Pyronemataceae</taxon>
        <taxon>Sphaerosporella</taxon>
    </lineage>
</organism>
<dbReference type="PANTHER" id="PTHR28069">
    <property type="entry name" value="GH20023P"/>
    <property type="match status" value="1"/>
</dbReference>
<dbReference type="Pfam" id="PF20179">
    <property type="entry name" value="MSS51_C"/>
    <property type="match status" value="1"/>
</dbReference>
<dbReference type="GO" id="GO:0008270">
    <property type="term" value="F:zinc ion binding"/>
    <property type="evidence" value="ECO:0007669"/>
    <property type="project" value="UniProtKB-KW"/>
</dbReference>
<dbReference type="SUPFAM" id="SSF144232">
    <property type="entry name" value="HIT/MYND zinc finger-like"/>
    <property type="match status" value="1"/>
</dbReference>
<feature type="domain" description="Mitochondrial splicing suppressor 51-like C-terminal" evidence="2">
    <location>
        <begin position="266"/>
        <end position="443"/>
    </location>
</feature>
<evidence type="ECO:0000259" key="1">
    <source>
        <dbReference type="Pfam" id="PF13824"/>
    </source>
</evidence>
<reference evidence="3 4" key="1">
    <citation type="submission" date="2019-09" db="EMBL/GenBank/DDBJ databases">
        <title>Draft genome of the ectomycorrhizal ascomycete Sphaerosporella brunnea.</title>
        <authorList>
            <consortium name="DOE Joint Genome Institute"/>
            <person name="Benucci G.M."/>
            <person name="Marozzi G."/>
            <person name="Antonielli L."/>
            <person name="Sanchez S."/>
            <person name="Marco P."/>
            <person name="Wang X."/>
            <person name="Falini L.B."/>
            <person name="Barry K."/>
            <person name="Haridas S."/>
            <person name="Lipzen A."/>
            <person name="Labutti K."/>
            <person name="Grigoriev I.V."/>
            <person name="Murat C."/>
            <person name="Martin F."/>
            <person name="Albertini E."/>
            <person name="Donnini D."/>
            <person name="Bonito G."/>
        </authorList>
    </citation>
    <scope>NUCLEOTIDE SEQUENCE [LARGE SCALE GENOMIC DNA]</scope>
    <source>
        <strain evidence="3 4">Sb_GMNB300</strain>
    </source>
</reference>
<gene>
    <name evidence="3" type="ORF">FN846DRAFT_146010</name>
</gene>
<feature type="domain" description="Mitochondrial splicing suppressor 51 zinc-finger" evidence="1">
    <location>
        <begin position="108"/>
        <end position="163"/>
    </location>
</feature>
<dbReference type="Proteomes" id="UP000326924">
    <property type="component" value="Unassembled WGS sequence"/>
</dbReference>
<proteinExistence type="predicted"/>
<evidence type="ECO:0000313" key="3">
    <source>
        <dbReference type="EMBL" id="KAA8900325.1"/>
    </source>
</evidence>
<dbReference type="AlphaFoldDB" id="A0A5J5EQN8"/>
<dbReference type="OrthoDB" id="5282002at2759"/>
<protein>
    <submittedName>
        <fullName evidence="3">Zinc-finger of mitochondrial splicing suppressor 51-domain-containing protein</fullName>
    </submittedName>
</protein>
<dbReference type="GO" id="GO:0005739">
    <property type="term" value="C:mitochondrion"/>
    <property type="evidence" value="ECO:0007669"/>
    <property type="project" value="GOC"/>
</dbReference>
<dbReference type="FunCoup" id="A0A5J5EQN8">
    <property type="interactions" value="138"/>
</dbReference>
<name>A0A5J5EQN8_9PEZI</name>
<evidence type="ECO:0000313" key="4">
    <source>
        <dbReference type="Proteomes" id="UP000326924"/>
    </source>
</evidence>
<dbReference type="EMBL" id="VXIS01000155">
    <property type="protein sequence ID" value="KAA8900325.1"/>
    <property type="molecule type" value="Genomic_DNA"/>
</dbReference>